<dbReference type="Pfam" id="PF02225">
    <property type="entry name" value="PA"/>
    <property type="match status" value="1"/>
</dbReference>
<dbReference type="RefSeq" id="XP_010942946.1">
    <property type="nucleotide sequence ID" value="XM_010944644.3"/>
</dbReference>
<protein>
    <submittedName>
        <fullName evidence="16">Subtilisin-like protease SBT1.2</fullName>
    </submittedName>
</protein>
<accession>A0A6I9SGZ9</accession>
<name>A0A6I9SGZ9_ELAGV</name>
<dbReference type="Pfam" id="PF05922">
    <property type="entry name" value="Inhibitor_I9"/>
    <property type="match status" value="1"/>
</dbReference>
<dbReference type="InterPro" id="IPR022398">
    <property type="entry name" value="Peptidase_S8_His-AS"/>
</dbReference>
<dbReference type="FunCoup" id="A0A6I9SGZ9">
    <property type="interactions" value="1"/>
</dbReference>
<reference evidence="16" key="1">
    <citation type="submission" date="2025-08" db="UniProtKB">
        <authorList>
            <consortium name="RefSeq"/>
        </authorList>
    </citation>
    <scope>IDENTIFICATION</scope>
</reference>
<feature type="domain" description="Peptidase S8/S53" evidence="11">
    <location>
        <begin position="147"/>
        <end position="617"/>
    </location>
</feature>
<dbReference type="InterPro" id="IPR003137">
    <property type="entry name" value="PA_domain"/>
</dbReference>
<evidence type="ECO:0000313" key="16">
    <source>
        <dbReference type="RefSeq" id="XP_010942946.1"/>
    </source>
</evidence>
<dbReference type="PANTHER" id="PTHR10795">
    <property type="entry name" value="PROPROTEIN CONVERTASE SUBTILISIN/KEXIN"/>
    <property type="match status" value="1"/>
</dbReference>
<feature type="active site" description="Charge relay system" evidence="8 9">
    <location>
        <position position="579"/>
    </location>
</feature>
<organism evidence="15 16">
    <name type="scientific">Elaeis guineensis var. tenera</name>
    <name type="common">Oil palm</name>
    <dbReference type="NCBI Taxonomy" id="51953"/>
    <lineage>
        <taxon>Eukaryota</taxon>
        <taxon>Viridiplantae</taxon>
        <taxon>Streptophyta</taxon>
        <taxon>Embryophyta</taxon>
        <taxon>Tracheophyta</taxon>
        <taxon>Spermatophyta</taxon>
        <taxon>Magnoliopsida</taxon>
        <taxon>Liliopsida</taxon>
        <taxon>Arecaceae</taxon>
        <taxon>Arecoideae</taxon>
        <taxon>Cocoseae</taxon>
        <taxon>Elaeidinae</taxon>
        <taxon>Elaeis</taxon>
    </lineage>
</organism>
<comment type="similarity">
    <text evidence="2 9">Belongs to the peptidase S8 family.</text>
</comment>
<dbReference type="Pfam" id="PF00082">
    <property type="entry name" value="Peptidase_S8"/>
    <property type="match status" value="1"/>
</dbReference>
<evidence type="ECO:0000256" key="1">
    <source>
        <dbReference type="ARBA" id="ARBA00004613"/>
    </source>
</evidence>
<evidence type="ECO:0000256" key="10">
    <source>
        <dbReference type="SAM" id="SignalP"/>
    </source>
</evidence>
<proteinExistence type="inferred from homology"/>
<dbReference type="OrthoDB" id="206201at2759"/>
<dbReference type="PROSITE" id="PS00136">
    <property type="entry name" value="SUBTILASE_ASP"/>
    <property type="match status" value="1"/>
</dbReference>
<evidence type="ECO:0000256" key="9">
    <source>
        <dbReference type="PROSITE-ProRule" id="PRU01240"/>
    </source>
</evidence>
<dbReference type="GeneID" id="105060812"/>
<keyword evidence="6 9" id="KW-0720">Serine protease</keyword>
<dbReference type="Gene3D" id="3.40.50.200">
    <property type="entry name" value="Peptidase S8/S53 domain"/>
    <property type="match status" value="1"/>
</dbReference>
<evidence type="ECO:0000256" key="3">
    <source>
        <dbReference type="ARBA" id="ARBA00022670"/>
    </source>
</evidence>
<dbReference type="GO" id="GO:0005576">
    <property type="term" value="C:extracellular region"/>
    <property type="evidence" value="ECO:0007669"/>
    <property type="project" value="UniProtKB-SubCell"/>
</dbReference>
<evidence type="ECO:0000259" key="13">
    <source>
        <dbReference type="Pfam" id="PF05922"/>
    </source>
</evidence>
<dbReference type="Gene3D" id="3.30.70.80">
    <property type="entry name" value="Peptidase S8 propeptide/proteinase inhibitor I9"/>
    <property type="match status" value="1"/>
</dbReference>
<evidence type="ECO:0000256" key="5">
    <source>
        <dbReference type="ARBA" id="ARBA00022801"/>
    </source>
</evidence>
<dbReference type="FunFam" id="3.40.50.200:FF:000006">
    <property type="entry name" value="Subtilisin-like protease SBT1.5"/>
    <property type="match status" value="1"/>
</dbReference>
<dbReference type="InterPro" id="IPR034197">
    <property type="entry name" value="Peptidases_S8_3"/>
</dbReference>
<dbReference type="InterPro" id="IPR041469">
    <property type="entry name" value="Subtilisin-like_FN3"/>
</dbReference>
<dbReference type="SUPFAM" id="SSF52743">
    <property type="entry name" value="Subtilisin-like"/>
    <property type="match status" value="1"/>
</dbReference>
<dbReference type="InterPro" id="IPR000209">
    <property type="entry name" value="Peptidase_S8/S53_dom"/>
</dbReference>
<dbReference type="Proteomes" id="UP000504607">
    <property type="component" value="Unplaced"/>
</dbReference>
<evidence type="ECO:0000259" key="12">
    <source>
        <dbReference type="Pfam" id="PF02225"/>
    </source>
</evidence>
<dbReference type="PROSITE" id="PS51892">
    <property type="entry name" value="SUBTILASE"/>
    <property type="match status" value="1"/>
</dbReference>
<dbReference type="PROSITE" id="PS00137">
    <property type="entry name" value="SUBTILASE_HIS"/>
    <property type="match status" value="1"/>
</dbReference>
<dbReference type="PRINTS" id="PR00723">
    <property type="entry name" value="SUBTILISIN"/>
</dbReference>
<feature type="chain" id="PRO_5026692543" evidence="10">
    <location>
        <begin position="19"/>
        <end position="796"/>
    </location>
</feature>
<dbReference type="KEGG" id="egu:105060812"/>
<dbReference type="InParanoid" id="A0A6I9SGZ9"/>
<evidence type="ECO:0000259" key="11">
    <source>
        <dbReference type="Pfam" id="PF00082"/>
    </source>
</evidence>
<evidence type="ECO:0000256" key="8">
    <source>
        <dbReference type="PIRSR" id="PIRSR615500-1"/>
    </source>
</evidence>
<comment type="subcellular location">
    <subcellularLocation>
        <location evidence="1">Secreted</location>
    </subcellularLocation>
</comment>
<dbReference type="InterPro" id="IPR015500">
    <property type="entry name" value="Peptidase_S8_subtilisin-rel"/>
</dbReference>
<sequence length="796" mass="84558">MSITFLIFLLLISPNALPAIGRPHCSLDPIASEVRNTTNSLKTYIIYVQPNHATAQSDDPQELERWYRSFLPSGVVNSGEPRLVYSYSRFIMGFAARLTDEELADVKKKDGFLHAHPDRLVPLQTTYTPEFLGLHRDQGFWKDSNFGKGVIIGVLDSGILPTHPSFDDHNMPPPPAKWKGSCEFDVSLCNNKLIGARTFTQGMNAMRTSQGAVQLQAPYDYTGHGTHVAGTAAGMFVDNANVVGQFTGTAAGIAPYAHLAIYKVCGRGGCPSSDILAGLDSAIADEVDIVSLSLGGPSVPFYLDATAIGTFRAMEKGIFVSCAAGNSGPSDSTLSNEAPWMLTVGASTVDRSIRSTVELGSGVKLDGEAVYLPMSGEFIQKIYQPSDSTFLRLPGESSTLEPRALQSDMLPLVYPGSVGGPRAAFCLDGSLAGIDVKGKIVVCDILIKNISTVDQGVNVKGAGGAAIIIANGKEEGHTITIGVHVLPASHVSYDDGLKIKSYIQSVLYPRASITLVGTLFGISPAPAVASFSSRGPNRADLTILKPDIIGPGVNILAASPFPVGPSGATTMFNIMSGTSMATPHLSGVAALLKNRHPDWSPAAIKSAIMTTATLTANDGRRIPDQNLNTADFFALGSGHVNPTRADNPGLVYDISSSYYIAYLCGLKYTDQQVSAIAGHFVSCSSVQSISGTELNLPSFMVPLNSTNHYKLDVFRMVTNVGAPNSIYEAQVMAPQGVSVVVNPQRLTFSQVNEKATFKVTFSREGSGHGIYRPGSLKWVSSDGNTIVNSPIMVQIV</sequence>
<evidence type="ECO:0000256" key="4">
    <source>
        <dbReference type="ARBA" id="ARBA00022729"/>
    </source>
</evidence>
<evidence type="ECO:0000256" key="7">
    <source>
        <dbReference type="ARBA" id="ARBA00023180"/>
    </source>
</evidence>
<feature type="domain" description="Inhibitor I9" evidence="13">
    <location>
        <begin position="43"/>
        <end position="123"/>
    </location>
</feature>
<evidence type="ECO:0000256" key="2">
    <source>
        <dbReference type="ARBA" id="ARBA00011073"/>
    </source>
</evidence>
<feature type="domain" description="Subtilisin-like protease fibronectin type-III" evidence="14">
    <location>
        <begin position="693"/>
        <end position="793"/>
    </location>
</feature>
<dbReference type="Gene3D" id="2.60.40.2310">
    <property type="match status" value="1"/>
</dbReference>
<dbReference type="Pfam" id="PF17766">
    <property type="entry name" value="fn3_6"/>
    <property type="match status" value="1"/>
</dbReference>
<feature type="active site" description="Charge relay system" evidence="8 9">
    <location>
        <position position="156"/>
    </location>
</feature>
<dbReference type="CDD" id="cd04852">
    <property type="entry name" value="Peptidases_S8_3"/>
    <property type="match status" value="1"/>
</dbReference>
<feature type="domain" description="PA" evidence="12">
    <location>
        <begin position="411"/>
        <end position="499"/>
    </location>
</feature>
<dbReference type="InterPro" id="IPR045051">
    <property type="entry name" value="SBT"/>
</dbReference>
<dbReference type="AlphaFoldDB" id="A0A6I9SGZ9"/>
<keyword evidence="3 9" id="KW-0645">Protease</keyword>
<keyword evidence="4 10" id="KW-0732">Signal</keyword>
<dbReference type="Gene3D" id="3.50.30.30">
    <property type="match status" value="1"/>
</dbReference>
<feature type="signal peptide" evidence="10">
    <location>
        <begin position="1"/>
        <end position="18"/>
    </location>
</feature>
<dbReference type="InterPro" id="IPR036852">
    <property type="entry name" value="Peptidase_S8/S53_dom_sf"/>
</dbReference>
<feature type="active site" description="Charge relay system" evidence="8 9">
    <location>
        <position position="224"/>
    </location>
</feature>
<dbReference type="GO" id="GO:0004252">
    <property type="term" value="F:serine-type endopeptidase activity"/>
    <property type="evidence" value="ECO:0007669"/>
    <property type="project" value="UniProtKB-UniRule"/>
</dbReference>
<dbReference type="CDD" id="cd02120">
    <property type="entry name" value="PA_subtilisin_like"/>
    <property type="match status" value="1"/>
</dbReference>
<dbReference type="InterPro" id="IPR010259">
    <property type="entry name" value="S8pro/Inhibitor_I9"/>
</dbReference>
<dbReference type="GO" id="GO:0006508">
    <property type="term" value="P:proteolysis"/>
    <property type="evidence" value="ECO:0007669"/>
    <property type="project" value="UniProtKB-KW"/>
</dbReference>
<evidence type="ECO:0000259" key="14">
    <source>
        <dbReference type="Pfam" id="PF17766"/>
    </source>
</evidence>
<keyword evidence="5 9" id="KW-0378">Hydrolase</keyword>
<keyword evidence="15" id="KW-1185">Reference proteome</keyword>
<dbReference type="InterPro" id="IPR023827">
    <property type="entry name" value="Peptidase_S8_Asp-AS"/>
</dbReference>
<evidence type="ECO:0000256" key="6">
    <source>
        <dbReference type="ARBA" id="ARBA00022825"/>
    </source>
</evidence>
<evidence type="ECO:0000313" key="15">
    <source>
        <dbReference type="Proteomes" id="UP000504607"/>
    </source>
</evidence>
<gene>
    <name evidence="16" type="primary">LOC105060812</name>
</gene>
<keyword evidence="7" id="KW-0325">Glycoprotein</keyword>
<dbReference type="InterPro" id="IPR037045">
    <property type="entry name" value="S8pro/Inhibitor_I9_sf"/>
</dbReference>